<accession>A0A2U8DVL5</accession>
<feature type="domain" description="Radical SAM core" evidence="1">
    <location>
        <begin position="248"/>
        <end position="489"/>
    </location>
</feature>
<dbReference type="PANTHER" id="PTHR42731">
    <property type="entry name" value="SLL1084 PROTEIN"/>
    <property type="match status" value="1"/>
</dbReference>
<dbReference type="InterPro" id="IPR023862">
    <property type="entry name" value="CHP03960_rSAM"/>
</dbReference>
<dbReference type="SMART" id="SM00729">
    <property type="entry name" value="Elp3"/>
    <property type="match status" value="1"/>
</dbReference>
<dbReference type="RefSeq" id="WP_032075322.1">
    <property type="nucleotide sequence ID" value="NZ_CP020953.1"/>
</dbReference>
<evidence type="ECO:0000313" key="2">
    <source>
        <dbReference type="EMBL" id="AWI06670.1"/>
    </source>
</evidence>
<dbReference type="PANTHER" id="PTHR42731:SF1">
    <property type="entry name" value="RADICAL SAM DOMAIN PROTEIN"/>
    <property type="match status" value="1"/>
</dbReference>
<dbReference type="InterPro" id="IPR007197">
    <property type="entry name" value="rSAM"/>
</dbReference>
<dbReference type="GO" id="GO:0003824">
    <property type="term" value="F:catalytic activity"/>
    <property type="evidence" value="ECO:0007669"/>
    <property type="project" value="InterPro"/>
</dbReference>
<dbReference type="Pfam" id="PF04055">
    <property type="entry name" value="Radical_SAM"/>
    <property type="match status" value="1"/>
</dbReference>
<proteinExistence type="predicted"/>
<dbReference type="KEGG" id="cdrk:B9W14_19955"/>
<gene>
    <name evidence="2" type="ORF">B9W14_19955</name>
</gene>
<organism evidence="2 3">
    <name type="scientific">Clostridium drakei</name>
    <dbReference type="NCBI Taxonomy" id="332101"/>
    <lineage>
        <taxon>Bacteria</taxon>
        <taxon>Bacillati</taxon>
        <taxon>Bacillota</taxon>
        <taxon>Clostridia</taxon>
        <taxon>Eubacteriales</taxon>
        <taxon>Clostridiaceae</taxon>
        <taxon>Clostridium</taxon>
    </lineage>
</organism>
<dbReference type="InterPro" id="IPR058240">
    <property type="entry name" value="rSAM_sf"/>
</dbReference>
<reference evidence="3" key="1">
    <citation type="submission" date="2017-04" db="EMBL/GenBank/DDBJ databases">
        <authorList>
            <person name="Song Y."/>
            <person name="Cho B.-K."/>
        </authorList>
    </citation>
    <scope>NUCLEOTIDE SEQUENCE [LARGE SCALE GENOMIC DNA]</scope>
    <source>
        <strain evidence="3">SL1</strain>
    </source>
</reference>
<dbReference type="EMBL" id="CP020953">
    <property type="protein sequence ID" value="AWI06670.1"/>
    <property type="molecule type" value="Genomic_DNA"/>
</dbReference>
<evidence type="ECO:0000259" key="1">
    <source>
        <dbReference type="PROSITE" id="PS51918"/>
    </source>
</evidence>
<dbReference type="Proteomes" id="UP000244910">
    <property type="component" value="Chromosome"/>
</dbReference>
<dbReference type="InterPro" id="IPR045784">
    <property type="entry name" value="Radical_SAM_N2"/>
</dbReference>
<dbReference type="SFLD" id="SFLDG01082">
    <property type="entry name" value="B12-binding_domain_containing"/>
    <property type="match status" value="1"/>
</dbReference>
<sequence>MNRISDDILFKVEKPARYIGGELNSYNKDKNKVDIRFAFCFPDVYEVGMSHLGMRILYYVLNERKDTFCERVFAPWVDMEKLMRENNIPLYALETKDPIRDFDFIGFTLQYEMSYTNILNMIDLAGIPVRASERGEEDPIIMCGGPCAYNPESLYDIADFFAMGEGEEQMNEIMDLYKKYKGKKKKKEFLRELSHIEGIYVPSLYSIEYKEDGTIKEFKPLYDDVPEKVKKRIIKDFNDVPYPDKFIVPYTDIVHDRIMLETFRGCSRGCRFCQAGMIYRPIREKTTDKLMELAEKLIKSTGYSELSLTSLSICDYSNIQGLIHMLVEKYEKDRVGVSLPSLRIDSFFVDMINQIQKVRKTGLTFAPEAGTQRMRDVINKGVTEQNLMESSRSAFESGWSTIKLYFMLGLPYETIEDVEGIADLSQKVVDQYFAVPKEKRKKGLRVTVSTAIFVPKPFTPFQWVPQIKMENVREEIGALSSAIKNRNIVYNWHESPVSYLEAIFARGDRRVCDVLIKAFEKGAKFDGWSEYFNFDIWMEAFKECGVDGDFYAYRQREYDEVLPWDFIDVGVNKEFLIRENEKAKKGEVTPDCRQGCYNCGVNVNLEGKCFDNALFNKVQ</sequence>
<dbReference type="GO" id="GO:0051536">
    <property type="term" value="F:iron-sulfur cluster binding"/>
    <property type="evidence" value="ECO:0007669"/>
    <property type="project" value="InterPro"/>
</dbReference>
<keyword evidence="3" id="KW-1185">Reference proteome</keyword>
<evidence type="ECO:0000313" key="3">
    <source>
        <dbReference type="Proteomes" id="UP000244910"/>
    </source>
</evidence>
<dbReference type="Pfam" id="PF19864">
    <property type="entry name" value="Radical_SAM_N2"/>
    <property type="match status" value="1"/>
</dbReference>
<name>A0A2U8DVL5_9CLOT</name>
<protein>
    <submittedName>
        <fullName evidence="2">B12-binding domain-containing radical SAM protein</fullName>
    </submittedName>
</protein>
<dbReference type="SFLD" id="SFLDS00029">
    <property type="entry name" value="Radical_SAM"/>
    <property type="match status" value="1"/>
</dbReference>
<dbReference type="PROSITE" id="PS51918">
    <property type="entry name" value="RADICAL_SAM"/>
    <property type="match status" value="1"/>
</dbReference>
<dbReference type="Gene3D" id="3.80.30.20">
    <property type="entry name" value="tm_1862 like domain"/>
    <property type="match status" value="1"/>
</dbReference>
<dbReference type="AlphaFoldDB" id="A0A2U8DVL5"/>
<dbReference type="OrthoDB" id="9806827at2"/>
<dbReference type="NCBIfam" id="TIGR03960">
    <property type="entry name" value="rSAM_fuse_unch"/>
    <property type="match status" value="1"/>
</dbReference>
<dbReference type="CDD" id="cd01335">
    <property type="entry name" value="Radical_SAM"/>
    <property type="match status" value="1"/>
</dbReference>
<dbReference type="InterPro" id="IPR006638">
    <property type="entry name" value="Elp3/MiaA/NifB-like_rSAM"/>
</dbReference>
<dbReference type="SUPFAM" id="SSF102114">
    <property type="entry name" value="Radical SAM enzymes"/>
    <property type="match status" value="1"/>
</dbReference>
<dbReference type="InterPro" id="IPR023404">
    <property type="entry name" value="rSAM_horseshoe"/>
</dbReference>